<dbReference type="EMBL" id="MU006782">
    <property type="protein sequence ID" value="KAF2641809.1"/>
    <property type="molecule type" value="Genomic_DNA"/>
</dbReference>
<sequence>MDSSQQNQNSALVRTVSPESDDSDQCEDYSVDTRDPAARTRQSYTDPSNSNNPYYRNGQPPYSTSDTFPNHEHVPDGRWTNGFSPNGQPFSPRPAPSYDSAFHNQSRHGYPPDSRRPNGVSPREQPFSLEPAPSYDSAFHNQSRHGYPPDSRRPNGVSPREQPFSLEPAPSYDSAFHNQSRHGYPPDGRWTGGAPLHGQPFSPRPAPSYDSTFHNQSRHGHPPDSRWTNRGSLYGQPPSPGLTPSHDSAFGSQSPRFFLPYPGTEQMSNHVESRKTNYSTRMRNAPQLSTRDADTSTYGDSCGNKYSTRVGLRPSNGGPYYPPQAGRFSSSHN</sequence>
<evidence type="ECO:0000313" key="2">
    <source>
        <dbReference type="EMBL" id="KAF2641809.1"/>
    </source>
</evidence>
<protein>
    <submittedName>
        <fullName evidence="2">Uncharacterized protein</fullName>
    </submittedName>
</protein>
<dbReference type="AlphaFoldDB" id="A0A6A6S1W8"/>
<gene>
    <name evidence="2" type="ORF">P280DRAFT_286009</name>
</gene>
<name>A0A6A6S1W8_9PLEO</name>
<feature type="compositionally biased region" description="Polar residues" evidence="1">
    <location>
        <begin position="1"/>
        <end position="12"/>
    </location>
</feature>
<evidence type="ECO:0000313" key="3">
    <source>
        <dbReference type="Proteomes" id="UP000799753"/>
    </source>
</evidence>
<dbReference type="Proteomes" id="UP000799753">
    <property type="component" value="Unassembled WGS sequence"/>
</dbReference>
<keyword evidence="3" id="KW-1185">Reference proteome</keyword>
<organism evidence="2 3">
    <name type="scientific">Massarina eburnea CBS 473.64</name>
    <dbReference type="NCBI Taxonomy" id="1395130"/>
    <lineage>
        <taxon>Eukaryota</taxon>
        <taxon>Fungi</taxon>
        <taxon>Dikarya</taxon>
        <taxon>Ascomycota</taxon>
        <taxon>Pezizomycotina</taxon>
        <taxon>Dothideomycetes</taxon>
        <taxon>Pleosporomycetidae</taxon>
        <taxon>Pleosporales</taxon>
        <taxon>Massarineae</taxon>
        <taxon>Massarinaceae</taxon>
        <taxon>Massarina</taxon>
    </lineage>
</organism>
<proteinExistence type="predicted"/>
<accession>A0A6A6S1W8</accession>
<reference evidence="2" key="1">
    <citation type="journal article" date="2020" name="Stud. Mycol.">
        <title>101 Dothideomycetes genomes: a test case for predicting lifestyles and emergence of pathogens.</title>
        <authorList>
            <person name="Haridas S."/>
            <person name="Albert R."/>
            <person name="Binder M."/>
            <person name="Bloem J."/>
            <person name="Labutti K."/>
            <person name="Salamov A."/>
            <person name="Andreopoulos B."/>
            <person name="Baker S."/>
            <person name="Barry K."/>
            <person name="Bills G."/>
            <person name="Bluhm B."/>
            <person name="Cannon C."/>
            <person name="Castanera R."/>
            <person name="Culley D."/>
            <person name="Daum C."/>
            <person name="Ezra D."/>
            <person name="Gonzalez J."/>
            <person name="Henrissat B."/>
            <person name="Kuo A."/>
            <person name="Liang C."/>
            <person name="Lipzen A."/>
            <person name="Lutzoni F."/>
            <person name="Magnuson J."/>
            <person name="Mondo S."/>
            <person name="Nolan M."/>
            <person name="Ohm R."/>
            <person name="Pangilinan J."/>
            <person name="Park H.-J."/>
            <person name="Ramirez L."/>
            <person name="Alfaro M."/>
            <person name="Sun H."/>
            <person name="Tritt A."/>
            <person name="Yoshinaga Y."/>
            <person name="Zwiers L.-H."/>
            <person name="Turgeon B."/>
            <person name="Goodwin S."/>
            <person name="Spatafora J."/>
            <person name="Crous P."/>
            <person name="Grigoriev I."/>
        </authorList>
    </citation>
    <scope>NUCLEOTIDE SEQUENCE</scope>
    <source>
        <strain evidence="2">CBS 473.64</strain>
    </source>
</reference>
<feature type="compositionally biased region" description="Polar residues" evidence="1">
    <location>
        <begin position="265"/>
        <end position="307"/>
    </location>
</feature>
<feature type="compositionally biased region" description="Polar residues" evidence="1">
    <location>
        <begin position="40"/>
        <end position="68"/>
    </location>
</feature>
<feature type="region of interest" description="Disordered" evidence="1">
    <location>
        <begin position="1"/>
        <end position="333"/>
    </location>
</feature>
<feature type="compositionally biased region" description="Acidic residues" evidence="1">
    <location>
        <begin position="19"/>
        <end position="30"/>
    </location>
</feature>
<evidence type="ECO:0000256" key="1">
    <source>
        <dbReference type="SAM" id="MobiDB-lite"/>
    </source>
</evidence>